<evidence type="ECO:0000256" key="2">
    <source>
        <dbReference type="ARBA" id="ARBA00022679"/>
    </source>
</evidence>
<gene>
    <name evidence="4" type="ORF">ACFPM7_17930</name>
</gene>
<dbReference type="EMBL" id="JBHSKF010000009">
    <property type="protein sequence ID" value="MFC5288935.1"/>
    <property type="molecule type" value="Genomic_DNA"/>
</dbReference>
<dbReference type="PANTHER" id="PTHR43861">
    <property type="entry name" value="TRANS-ACONITATE 2-METHYLTRANSFERASE-RELATED"/>
    <property type="match status" value="1"/>
</dbReference>
<comment type="caution">
    <text evidence="4">The sequence shown here is derived from an EMBL/GenBank/DDBJ whole genome shotgun (WGS) entry which is preliminary data.</text>
</comment>
<evidence type="ECO:0000256" key="1">
    <source>
        <dbReference type="ARBA" id="ARBA00022603"/>
    </source>
</evidence>
<organism evidence="4 5">
    <name type="scientific">Actinokineospora guangxiensis</name>
    <dbReference type="NCBI Taxonomy" id="1490288"/>
    <lineage>
        <taxon>Bacteria</taxon>
        <taxon>Bacillati</taxon>
        <taxon>Actinomycetota</taxon>
        <taxon>Actinomycetes</taxon>
        <taxon>Pseudonocardiales</taxon>
        <taxon>Pseudonocardiaceae</taxon>
        <taxon>Actinokineospora</taxon>
    </lineage>
</organism>
<dbReference type="InterPro" id="IPR029063">
    <property type="entry name" value="SAM-dependent_MTases_sf"/>
</dbReference>
<evidence type="ECO:0000313" key="4">
    <source>
        <dbReference type="EMBL" id="MFC5288935.1"/>
    </source>
</evidence>
<keyword evidence="2 4" id="KW-0808">Transferase</keyword>
<dbReference type="Pfam" id="PF13649">
    <property type="entry name" value="Methyltransf_25"/>
    <property type="match status" value="1"/>
</dbReference>
<dbReference type="CDD" id="cd02440">
    <property type="entry name" value="AdoMet_MTases"/>
    <property type="match status" value="1"/>
</dbReference>
<dbReference type="SUPFAM" id="SSF53335">
    <property type="entry name" value="S-adenosyl-L-methionine-dependent methyltransferases"/>
    <property type="match status" value="1"/>
</dbReference>
<evidence type="ECO:0000259" key="3">
    <source>
        <dbReference type="Pfam" id="PF13649"/>
    </source>
</evidence>
<dbReference type="EC" id="2.1.1.64" evidence="4"/>
<dbReference type="PANTHER" id="PTHR43861:SF1">
    <property type="entry name" value="TRANS-ACONITATE 2-METHYLTRANSFERASE"/>
    <property type="match status" value="1"/>
</dbReference>
<dbReference type="Gene3D" id="3.40.50.150">
    <property type="entry name" value="Vaccinia Virus protein VP39"/>
    <property type="match status" value="1"/>
</dbReference>
<feature type="domain" description="Methyltransferase" evidence="3">
    <location>
        <begin position="50"/>
        <end position="145"/>
    </location>
</feature>
<dbReference type="GO" id="GO:0032259">
    <property type="term" value="P:methylation"/>
    <property type="evidence" value="ECO:0007669"/>
    <property type="project" value="UniProtKB-KW"/>
</dbReference>
<reference evidence="5" key="1">
    <citation type="journal article" date="2019" name="Int. J. Syst. Evol. Microbiol.">
        <title>The Global Catalogue of Microorganisms (GCM) 10K type strain sequencing project: providing services to taxonomists for standard genome sequencing and annotation.</title>
        <authorList>
            <consortium name="The Broad Institute Genomics Platform"/>
            <consortium name="The Broad Institute Genome Sequencing Center for Infectious Disease"/>
            <person name="Wu L."/>
            <person name="Ma J."/>
        </authorList>
    </citation>
    <scope>NUCLEOTIDE SEQUENCE [LARGE SCALE GENOMIC DNA]</scope>
    <source>
        <strain evidence="5">CCUG 59778</strain>
    </source>
</reference>
<evidence type="ECO:0000313" key="5">
    <source>
        <dbReference type="Proteomes" id="UP001596157"/>
    </source>
</evidence>
<dbReference type="GO" id="GO:0102208">
    <property type="term" value="F:2-polyprenyl-6-hydroxyphenol methylase activity"/>
    <property type="evidence" value="ECO:0007669"/>
    <property type="project" value="UniProtKB-EC"/>
</dbReference>
<protein>
    <submittedName>
        <fullName evidence="4">Class I SAM-dependent methyltransferase</fullName>
        <ecNumber evidence="4">2.1.1.222</ecNumber>
        <ecNumber evidence="4">2.1.1.64</ecNumber>
    </submittedName>
</protein>
<dbReference type="InterPro" id="IPR041698">
    <property type="entry name" value="Methyltransf_25"/>
</dbReference>
<proteinExistence type="predicted"/>
<dbReference type="EC" id="2.1.1.222" evidence="4"/>
<dbReference type="GO" id="GO:0061542">
    <property type="term" value="F:3-demethylubiquinol 3-O-methyltransferase activity"/>
    <property type="evidence" value="ECO:0007669"/>
    <property type="project" value="UniProtKB-EC"/>
</dbReference>
<dbReference type="Proteomes" id="UP001596157">
    <property type="component" value="Unassembled WGS sequence"/>
</dbReference>
<name>A0ABW0ETQ2_9PSEU</name>
<accession>A0ABW0ETQ2</accession>
<sequence>MVDGVNANWQNYWHELPKERGLPVWDSTGAVTAAAQLPIFQPHFAAALPVLDIGCGNGTQTAALAEHFDRVVGLDFAESAIEHARALQTDTAATFRHFDLTDAGAAAALHDEFGDANVYLRGVFHQMPDEDRPKAAAALAVLLGRSGHAFDVELAPSAGPAMKAVLGQSPDAVPRLQLVFSHGLTPAAWEEGKLESVLAGAGIEVVDSGEVPLLATDTLPDGSPLRLPMVYVVARNRAG</sequence>
<dbReference type="RefSeq" id="WP_378248785.1">
    <property type="nucleotide sequence ID" value="NZ_JBHSKF010000009.1"/>
</dbReference>
<keyword evidence="5" id="KW-1185">Reference proteome</keyword>
<keyword evidence="1 4" id="KW-0489">Methyltransferase</keyword>